<evidence type="ECO:0000256" key="4">
    <source>
        <dbReference type="ARBA" id="ARBA00022801"/>
    </source>
</evidence>
<organism evidence="8 9">
    <name type="scientific">Photobacterium aphoticum</name>
    <dbReference type="NCBI Taxonomy" id="754436"/>
    <lineage>
        <taxon>Bacteria</taxon>
        <taxon>Pseudomonadati</taxon>
        <taxon>Pseudomonadota</taxon>
        <taxon>Gammaproteobacteria</taxon>
        <taxon>Vibrionales</taxon>
        <taxon>Vibrionaceae</taxon>
        <taxon>Photobacterium</taxon>
    </lineage>
</organism>
<protein>
    <submittedName>
        <fullName evidence="8">DNA mismatch repair protein MutT</fullName>
    </submittedName>
</protein>
<keyword evidence="4" id="KW-0378">Hydrolase</keyword>
<keyword evidence="5" id="KW-0460">Magnesium</keyword>
<dbReference type="AlphaFoldDB" id="A0A0J1JGW8"/>
<feature type="domain" description="Nudix hydrolase" evidence="7">
    <location>
        <begin position="45"/>
        <end position="178"/>
    </location>
</feature>
<dbReference type="InterPro" id="IPR015797">
    <property type="entry name" value="NUDIX_hydrolase-like_dom_sf"/>
</dbReference>
<dbReference type="PANTHER" id="PTHR12992:SF11">
    <property type="entry name" value="MITOCHONDRIAL COENZYME A DIPHOSPHATASE NUDT8"/>
    <property type="match status" value="1"/>
</dbReference>
<dbReference type="CDD" id="cd03426">
    <property type="entry name" value="NUDIX_CoAse_Nudt7"/>
    <property type="match status" value="1"/>
</dbReference>
<dbReference type="Pfam" id="PF00293">
    <property type="entry name" value="NUDIX"/>
    <property type="match status" value="1"/>
</dbReference>
<evidence type="ECO:0000313" key="8">
    <source>
        <dbReference type="EMBL" id="KLV01087.1"/>
    </source>
</evidence>
<evidence type="ECO:0000259" key="7">
    <source>
        <dbReference type="PROSITE" id="PS51462"/>
    </source>
</evidence>
<name>A0A0J1JGW8_9GAMM</name>
<comment type="cofactor">
    <cofactor evidence="2">
        <name>Mg(2+)</name>
        <dbReference type="ChEBI" id="CHEBI:18420"/>
    </cofactor>
</comment>
<evidence type="ECO:0000256" key="3">
    <source>
        <dbReference type="ARBA" id="ARBA00022723"/>
    </source>
</evidence>
<dbReference type="GO" id="GO:0046872">
    <property type="term" value="F:metal ion binding"/>
    <property type="evidence" value="ECO:0007669"/>
    <property type="project" value="UniProtKB-KW"/>
</dbReference>
<comment type="caution">
    <text evidence="8">The sequence shown here is derived from an EMBL/GenBank/DDBJ whole genome shotgun (WGS) entry which is preliminary data.</text>
</comment>
<accession>A0A0J1JGW8</accession>
<dbReference type="NCBIfam" id="NF007980">
    <property type="entry name" value="PRK10707.1"/>
    <property type="match status" value="1"/>
</dbReference>
<dbReference type="PROSITE" id="PS51462">
    <property type="entry name" value="NUDIX"/>
    <property type="match status" value="1"/>
</dbReference>
<dbReference type="InterPro" id="IPR000086">
    <property type="entry name" value="NUDIX_hydrolase_dom"/>
</dbReference>
<keyword evidence="3" id="KW-0479">Metal-binding</keyword>
<evidence type="ECO:0000256" key="5">
    <source>
        <dbReference type="ARBA" id="ARBA00022842"/>
    </source>
</evidence>
<gene>
    <name evidence="8" type="ORF">ABT58_09785</name>
</gene>
<evidence type="ECO:0000256" key="6">
    <source>
        <dbReference type="ARBA" id="ARBA00023211"/>
    </source>
</evidence>
<evidence type="ECO:0000256" key="1">
    <source>
        <dbReference type="ARBA" id="ARBA00001936"/>
    </source>
</evidence>
<evidence type="ECO:0000256" key="2">
    <source>
        <dbReference type="ARBA" id="ARBA00001946"/>
    </source>
</evidence>
<dbReference type="SUPFAM" id="SSF55811">
    <property type="entry name" value="Nudix"/>
    <property type="match status" value="1"/>
</dbReference>
<dbReference type="GO" id="GO:0010945">
    <property type="term" value="F:coenzyme A diphosphatase activity"/>
    <property type="evidence" value="ECO:0007669"/>
    <property type="project" value="InterPro"/>
</dbReference>
<dbReference type="Gene3D" id="3.90.79.10">
    <property type="entry name" value="Nucleoside Triphosphate Pyrophosphohydrolase"/>
    <property type="match status" value="1"/>
</dbReference>
<evidence type="ECO:0000313" key="9">
    <source>
        <dbReference type="Proteomes" id="UP000036426"/>
    </source>
</evidence>
<reference evidence="8 9" key="1">
    <citation type="submission" date="2015-05" db="EMBL/GenBank/DDBJ databases">
        <title>Photobacterium galathea sp. nov.</title>
        <authorList>
            <person name="Machado H."/>
            <person name="Gram L."/>
        </authorList>
    </citation>
    <scope>NUCLEOTIDE SEQUENCE [LARGE SCALE GENOMIC DNA]</scope>
    <source>
        <strain evidence="8 9">DSM 25995</strain>
    </source>
</reference>
<comment type="cofactor">
    <cofactor evidence="1">
        <name>Mn(2+)</name>
        <dbReference type="ChEBI" id="CHEBI:29035"/>
    </cofactor>
</comment>
<dbReference type="EMBL" id="LDOV01000017">
    <property type="protein sequence ID" value="KLV01087.1"/>
    <property type="molecule type" value="Genomic_DNA"/>
</dbReference>
<keyword evidence="9" id="KW-1185">Reference proteome</keyword>
<dbReference type="PATRIC" id="fig|754436.4.peg.2071"/>
<dbReference type="InterPro" id="IPR045121">
    <property type="entry name" value="CoAse"/>
</dbReference>
<dbReference type="Proteomes" id="UP000036426">
    <property type="component" value="Unassembled WGS sequence"/>
</dbReference>
<dbReference type="PANTHER" id="PTHR12992">
    <property type="entry name" value="NUDIX HYDROLASE"/>
    <property type="match status" value="1"/>
</dbReference>
<keyword evidence="6" id="KW-0464">Manganese</keyword>
<proteinExistence type="predicted"/>
<sequence>MCHRLHGRFMNTQAHLLTRFLLAPQASYDASHTNRIQQSLNLRDPLKQAAVLIPLVPRQNHYHVVFTRRAQHLKHHPGQVSFPGGKYESHDRDLIATALRETHEETGIVCSRENIIGQLPALPTVSGYLVTPFLSIISPDYTPTLDANEVDELFEVPLDYLLNPVNMRAQEVTIRGKKHHIYSVPFHQYSIWGATAQMIKVLSKQLWHEPK</sequence>